<dbReference type="GO" id="GO:0016301">
    <property type="term" value="F:kinase activity"/>
    <property type="evidence" value="ECO:0007669"/>
    <property type="project" value="UniProtKB-KW"/>
</dbReference>
<name>A0A1D6G9R4_MAIZE</name>
<sequence>MERRPAVDAIATTVVACTLVEQHKARAVVAGRCAHSAANTWRCWSMEGTETL</sequence>
<dbReference type="EMBL" id="CM000784">
    <property type="protein sequence ID" value="AQK99847.1"/>
    <property type="molecule type" value="Genomic_DNA"/>
</dbReference>
<organism evidence="1">
    <name type="scientific">Zea mays</name>
    <name type="common">Maize</name>
    <dbReference type="NCBI Taxonomy" id="4577"/>
    <lineage>
        <taxon>Eukaryota</taxon>
        <taxon>Viridiplantae</taxon>
        <taxon>Streptophyta</taxon>
        <taxon>Embryophyta</taxon>
        <taxon>Tracheophyta</taxon>
        <taxon>Spermatophyta</taxon>
        <taxon>Magnoliopsida</taxon>
        <taxon>Liliopsida</taxon>
        <taxon>Poales</taxon>
        <taxon>Poaceae</taxon>
        <taxon>PACMAD clade</taxon>
        <taxon>Panicoideae</taxon>
        <taxon>Andropogonodae</taxon>
        <taxon>Andropogoneae</taxon>
        <taxon>Tripsacinae</taxon>
        <taxon>Zea</taxon>
    </lineage>
</organism>
<keyword evidence="1" id="KW-0418">Kinase</keyword>
<keyword evidence="1" id="KW-0808">Transferase</keyword>
<accession>A0A1D6G9R4</accession>
<protein>
    <submittedName>
        <fullName evidence="1">Putative calcium-dependent protein kinase family protein</fullName>
    </submittedName>
</protein>
<proteinExistence type="predicted"/>
<gene>
    <name evidence="1" type="ORF">ZEAMMB73_Zm00001d012552</name>
</gene>
<reference evidence="1" key="1">
    <citation type="submission" date="2015-12" db="EMBL/GenBank/DDBJ databases">
        <title>Update maize B73 reference genome by single molecule sequencing technologies.</title>
        <authorList>
            <consortium name="Maize Genome Sequencing Project"/>
            <person name="Ware D."/>
        </authorList>
    </citation>
    <scope>NUCLEOTIDE SEQUENCE</scope>
    <source>
        <tissue evidence="1">Seedling</tissue>
    </source>
</reference>
<evidence type="ECO:0000313" key="1">
    <source>
        <dbReference type="EMBL" id="AQK99847.1"/>
    </source>
</evidence>
<dbReference type="AlphaFoldDB" id="A0A1D6G9R4"/>